<sequence length="523" mass="60321">MAPPFFAYHSETGGLYRESSWSLYQSAANLALIDKLRAYHHHEGVPLSDQDREQILAAFGPLTGKAIAYPASLTSEERDTVVGWPDKEARQANLEAVGLGHMTAEEVMVEAHEGAEWMTVEQANLVRQRFNARPLDAREWSIGDCRFDKSFAVKAVETEEENWTYLSAHIRWRDLRGVSEHELGQVSFQRHLAKRAAFHKDFKERQANGELTEWELMIVKATEYARMEKEARKLAEEKREAECQAIYGSGSIGFGLYRTQELMDLLDEYWEQAADWRDGFFRGKKPRLFRRALKRTLEGEANEFDIMHEAVTGEKDWPLRYKIVTCAARELVAPAVAAFAFRHDHQTKHYQDSYTLHPRYFLVWDRDGFPPLNNILKENKVVLPEVWVYDAEWKPPVDGDGIRDADGYEGRLKVRFTYNVHMHFWPLTRQDGFDMKKLWMDQGDHSKPYPFPGHDLTYENVREKVPWTSEGVPADVWKQALEAIAKGQGRPADENEPVSEGDVVLELPPNFKFSPGFKFPPPS</sequence>
<gene>
    <name evidence="1" type="ORF">PG996_009140</name>
</gene>
<dbReference type="Proteomes" id="UP001446871">
    <property type="component" value="Unassembled WGS sequence"/>
</dbReference>
<evidence type="ECO:0000313" key="1">
    <source>
        <dbReference type="EMBL" id="KAK8059210.1"/>
    </source>
</evidence>
<dbReference type="EMBL" id="JAQQWM010000006">
    <property type="protein sequence ID" value="KAK8059210.1"/>
    <property type="molecule type" value="Genomic_DNA"/>
</dbReference>
<comment type="caution">
    <text evidence="1">The sequence shown here is derived from an EMBL/GenBank/DDBJ whole genome shotgun (WGS) entry which is preliminary data.</text>
</comment>
<organism evidence="1 2">
    <name type="scientific">Apiospora saccharicola</name>
    <dbReference type="NCBI Taxonomy" id="335842"/>
    <lineage>
        <taxon>Eukaryota</taxon>
        <taxon>Fungi</taxon>
        <taxon>Dikarya</taxon>
        <taxon>Ascomycota</taxon>
        <taxon>Pezizomycotina</taxon>
        <taxon>Sordariomycetes</taxon>
        <taxon>Xylariomycetidae</taxon>
        <taxon>Amphisphaeriales</taxon>
        <taxon>Apiosporaceae</taxon>
        <taxon>Apiospora</taxon>
    </lineage>
</organism>
<keyword evidence="2" id="KW-1185">Reference proteome</keyword>
<proteinExistence type="predicted"/>
<evidence type="ECO:0000313" key="2">
    <source>
        <dbReference type="Proteomes" id="UP001446871"/>
    </source>
</evidence>
<accession>A0ABR1UMA9</accession>
<name>A0ABR1UMA9_9PEZI</name>
<reference evidence="1 2" key="1">
    <citation type="submission" date="2023-01" db="EMBL/GenBank/DDBJ databases">
        <title>Analysis of 21 Apiospora genomes using comparative genomics revels a genus with tremendous synthesis potential of carbohydrate active enzymes and secondary metabolites.</title>
        <authorList>
            <person name="Sorensen T."/>
        </authorList>
    </citation>
    <scope>NUCLEOTIDE SEQUENCE [LARGE SCALE GENOMIC DNA]</scope>
    <source>
        <strain evidence="1 2">CBS 83171</strain>
    </source>
</reference>
<protein>
    <submittedName>
        <fullName evidence="1">Uncharacterized protein</fullName>
    </submittedName>
</protein>